<sequence>MRADEETIGLFTKLASEKLNITKSKLRHLTMALEKNGYQFTRNKSNQRIFFKEDMETISQLLEKLNTGLTIDDAAKRICDKTDLDHLPAAVEYGLNVSRSEVTLAADQFRAMVEQVAASAAQQAADRVVENFSTEFERRIELRDKQLMSRLREIAESKKQKKGLVARLFGY</sequence>
<dbReference type="AlphaFoldDB" id="V6IVM7"/>
<evidence type="ECO:0000313" key="2">
    <source>
        <dbReference type="Proteomes" id="UP000018296"/>
    </source>
</evidence>
<evidence type="ECO:0000313" key="1">
    <source>
        <dbReference type="EMBL" id="EST10566.1"/>
    </source>
</evidence>
<comment type="caution">
    <text evidence="1">The sequence shown here is derived from an EMBL/GenBank/DDBJ whole genome shotgun (WGS) entry which is preliminary data.</text>
</comment>
<accession>V6IVM7</accession>
<dbReference type="Proteomes" id="UP000018296">
    <property type="component" value="Unassembled WGS sequence"/>
</dbReference>
<evidence type="ECO:0008006" key="3">
    <source>
        <dbReference type="Google" id="ProtNLM"/>
    </source>
</evidence>
<dbReference type="PATRIC" id="fig|1395513.3.peg.3347"/>
<name>V6IVM7_9BACL</name>
<dbReference type="OrthoDB" id="2467384at2"/>
<gene>
    <name evidence="1" type="ORF">P343_16510</name>
</gene>
<proteinExistence type="predicted"/>
<dbReference type="EMBL" id="AWTC01000021">
    <property type="protein sequence ID" value="EST10566.1"/>
    <property type="molecule type" value="Genomic_DNA"/>
</dbReference>
<protein>
    <recommendedName>
        <fullName evidence="3">HTH merR-type domain-containing protein</fullName>
    </recommendedName>
</protein>
<dbReference type="eggNOG" id="ENOG502ZH07">
    <property type="taxonomic scope" value="Bacteria"/>
</dbReference>
<dbReference type="Gene3D" id="1.10.1660.10">
    <property type="match status" value="1"/>
</dbReference>
<reference evidence="1 2" key="1">
    <citation type="journal article" date="2013" name="Genome Announc.">
        <title>Genome Sequence of Sporolactobacillus laevolacticus DSM442, an Efficient Polymer-Grade D-Lactate Producer from Agricultural Waste Cottonseed as a Nitrogen Source.</title>
        <authorList>
            <person name="Wang H."/>
            <person name="Wang L."/>
            <person name="Ju J."/>
            <person name="Yu B."/>
            <person name="Ma Y."/>
        </authorList>
    </citation>
    <scope>NUCLEOTIDE SEQUENCE [LARGE SCALE GENOMIC DNA]</scope>
    <source>
        <strain evidence="1 2">DSM 442</strain>
    </source>
</reference>
<keyword evidence="2" id="KW-1185">Reference proteome</keyword>
<organism evidence="1 2">
    <name type="scientific">Sporolactobacillus laevolacticus DSM 442</name>
    <dbReference type="NCBI Taxonomy" id="1395513"/>
    <lineage>
        <taxon>Bacteria</taxon>
        <taxon>Bacillati</taxon>
        <taxon>Bacillota</taxon>
        <taxon>Bacilli</taxon>
        <taxon>Bacillales</taxon>
        <taxon>Sporolactobacillaceae</taxon>
        <taxon>Sporolactobacillus</taxon>
    </lineage>
</organism>
<dbReference type="RefSeq" id="WP_023511503.1">
    <property type="nucleotide sequence ID" value="NZ_AWTC01000021.1"/>
</dbReference>